<reference evidence="2" key="2">
    <citation type="journal article" date="2018" name="Plant J.">
        <title>The Sorghum bicolor reference genome: improved assembly, gene annotations, a transcriptome atlas, and signatures of genome organization.</title>
        <authorList>
            <person name="McCormick R.F."/>
            <person name="Truong S.K."/>
            <person name="Sreedasyam A."/>
            <person name="Jenkins J."/>
            <person name="Shu S."/>
            <person name="Sims D."/>
            <person name="Kennedy M."/>
            <person name="Amirebrahimi M."/>
            <person name="Weers B.D."/>
            <person name="McKinley B."/>
            <person name="Mattison A."/>
            <person name="Morishige D.T."/>
            <person name="Grimwood J."/>
            <person name="Schmutz J."/>
            <person name="Mullet J.E."/>
        </authorList>
    </citation>
    <scope>NUCLEOTIDE SEQUENCE [LARGE SCALE GENOMIC DNA]</scope>
    <source>
        <strain evidence="2">cv. BTx623</strain>
    </source>
</reference>
<accession>A0A1W0VTJ8</accession>
<dbReference type="Proteomes" id="UP000000768">
    <property type="component" value="Chromosome 10"/>
</dbReference>
<dbReference type="InParanoid" id="A0A1W0VTJ8"/>
<keyword evidence="2" id="KW-1185">Reference proteome</keyword>
<evidence type="ECO:0000313" key="1">
    <source>
        <dbReference type="EMBL" id="OQU76585.1"/>
    </source>
</evidence>
<dbReference type="AlphaFoldDB" id="A0A1W0VTJ8"/>
<reference evidence="1 2" key="1">
    <citation type="journal article" date="2009" name="Nature">
        <title>The Sorghum bicolor genome and the diversification of grasses.</title>
        <authorList>
            <person name="Paterson A.H."/>
            <person name="Bowers J.E."/>
            <person name="Bruggmann R."/>
            <person name="Dubchak I."/>
            <person name="Grimwood J."/>
            <person name="Gundlach H."/>
            <person name="Haberer G."/>
            <person name="Hellsten U."/>
            <person name="Mitros T."/>
            <person name="Poliakov A."/>
            <person name="Schmutz J."/>
            <person name="Spannagl M."/>
            <person name="Tang H."/>
            <person name="Wang X."/>
            <person name="Wicker T."/>
            <person name="Bharti A.K."/>
            <person name="Chapman J."/>
            <person name="Feltus F.A."/>
            <person name="Gowik U."/>
            <person name="Grigoriev I.V."/>
            <person name="Lyons E."/>
            <person name="Maher C.A."/>
            <person name="Martis M."/>
            <person name="Narechania A."/>
            <person name="Otillar R.P."/>
            <person name="Penning B.W."/>
            <person name="Salamov A.A."/>
            <person name="Wang Y."/>
            <person name="Zhang L."/>
            <person name="Carpita N.C."/>
            <person name="Freeling M."/>
            <person name="Gingle A.R."/>
            <person name="Hash C.T."/>
            <person name="Keller B."/>
            <person name="Klein P."/>
            <person name="Kresovich S."/>
            <person name="McCann M.C."/>
            <person name="Ming R."/>
            <person name="Peterson D.G."/>
            <person name="Mehboob-ur-Rahman"/>
            <person name="Ware D."/>
            <person name="Westhoff P."/>
            <person name="Mayer K.F."/>
            <person name="Messing J."/>
            <person name="Rokhsar D.S."/>
        </authorList>
    </citation>
    <scope>NUCLEOTIDE SEQUENCE [LARGE SCALE GENOMIC DNA]</scope>
    <source>
        <strain evidence="2">cv. BTx623</strain>
    </source>
</reference>
<dbReference type="Gramene" id="OQU76585">
    <property type="protein sequence ID" value="OQU76585"/>
    <property type="gene ID" value="SORBI_3010G169950"/>
</dbReference>
<organism evidence="1 2">
    <name type="scientific">Sorghum bicolor</name>
    <name type="common">Sorghum</name>
    <name type="synonym">Sorghum vulgare</name>
    <dbReference type="NCBI Taxonomy" id="4558"/>
    <lineage>
        <taxon>Eukaryota</taxon>
        <taxon>Viridiplantae</taxon>
        <taxon>Streptophyta</taxon>
        <taxon>Embryophyta</taxon>
        <taxon>Tracheophyta</taxon>
        <taxon>Spermatophyta</taxon>
        <taxon>Magnoliopsida</taxon>
        <taxon>Liliopsida</taxon>
        <taxon>Poales</taxon>
        <taxon>Poaceae</taxon>
        <taxon>PACMAD clade</taxon>
        <taxon>Panicoideae</taxon>
        <taxon>Andropogonodae</taxon>
        <taxon>Andropogoneae</taxon>
        <taxon>Sorghinae</taxon>
        <taxon>Sorghum</taxon>
    </lineage>
</organism>
<evidence type="ECO:0000313" key="2">
    <source>
        <dbReference type="Proteomes" id="UP000000768"/>
    </source>
</evidence>
<sequence length="68" mass="7618">MSRIFGTEGVLSIAQTIEQFLIMHIGVKCQQTSSHWTTSRAVCLTVDSFLYRHSVLQRSGKSAVSFLK</sequence>
<gene>
    <name evidence="1" type="ORF">SORBI_3010G169950</name>
</gene>
<proteinExistence type="predicted"/>
<protein>
    <submittedName>
        <fullName evidence="1">Uncharacterized protein</fullName>
    </submittedName>
</protein>
<dbReference type="EMBL" id="CM000769">
    <property type="protein sequence ID" value="OQU76585.1"/>
    <property type="molecule type" value="Genomic_DNA"/>
</dbReference>
<name>A0A1W0VTJ8_SORBI</name>